<dbReference type="EnsemblPlants" id="ONIVA07G24020.2">
    <property type="protein sequence ID" value="ONIVA07G24020.2"/>
    <property type="gene ID" value="ONIVA07G24020"/>
</dbReference>
<reference evidence="2" key="2">
    <citation type="submission" date="2018-04" db="EMBL/GenBank/DDBJ databases">
        <title>OnivRS2 (Oryza nivara Reference Sequence Version 2).</title>
        <authorList>
            <person name="Zhang J."/>
            <person name="Kudrna D."/>
            <person name="Lee S."/>
            <person name="Talag J."/>
            <person name="Rajasekar S."/>
            <person name="Welchert J."/>
            <person name="Hsing Y.-I."/>
            <person name="Wing R.A."/>
        </authorList>
    </citation>
    <scope>NUCLEOTIDE SEQUENCE [LARGE SCALE GENOMIC DNA]</scope>
    <source>
        <strain evidence="2">SL10</strain>
    </source>
</reference>
<dbReference type="Gene3D" id="1.20.1280.50">
    <property type="match status" value="1"/>
</dbReference>
<protein>
    <recommendedName>
        <fullName evidence="1">F-box domain-containing protein</fullName>
    </recommendedName>
</protein>
<reference evidence="2" key="1">
    <citation type="submission" date="2015-04" db="UniProtKB">
        <authorList>
            <consortium name="EnsemblPlants"/>
        </authorList>
    </citation>
    <scope>IDENTIFICATION</scope>
    <source>
        <strain evidence="2">SL10</strain>
    </source>
</reference>
<evidence type="ECO:0000313" key="3">
    <source>
        <dbReference type="Proteomes" id="UP000006591"/>
    </source>
</evidence>
<keyword evidence="3" id="KW-1185">Reference proteome</keyword>
<dbReference type="EnsemblPlants" id="ONIVA07G24020.1">
    <property type="protein sequence ID" value="ONIVA07G24020.1"/>
    <property type="gene ID" value="ONIVA07G24020"/>
</dbReference>
<dbReference type="Gramene" id="ONIVA07G24020.2">
    <property type="protein sequence ID" value="ONIVA07G24020.2"/>
    <property type="gene ID" value="ONIVA07G24020"/>
</dbReference>
<dbReference type="PANTHER" id="PTHR35545">
    <property type="entry name" value="F-BOX DOMAIN-CONTAINING PROTEIN"/>
    <property type="match status" value="1"/>
</dbReference>
<dbReference type="Pfam" id="PF23622">
    <property type="entry name" value="LRR_At1g61320_AtMIF1"/>
    <property type="match status" value="1"/>
</dbReference>
<dbReference type="Proteomes" id="UP000006591">
    <property type="component" value="Chromosome 7"/>
</dbReference>
<dbReference type="PANTHER" id="PTHR35545:SF28">
    <property type="entry name" value="OS07G0645701 PROTEIN"/>
    <property type="match status" value="1"/>
</dbReference>
<dbReference type="Pfam" id="PF00646">
    <property type="entry name" value="F-box"/>
    <property type="match status" value="1"/>
</dbReference>
<dbReference type="PROSITE" id="PS50181">
    <property type="entry name" value="FBOX"/>
    <property type="match status" value="1"/>
</dbReference>
<dbReference type="Gramene" id="ONIVA07G24020.1">
    <property type="protein sequence ID" value="ONIVA07G24020.1"/>
    <property type="gene ID" value="ONIVA07G24020"/>
</dbReference>
<feature type="domain" description="F-box" evidence="1">
    <location>
        <begin position="14"/>
        <end position="50"/>
    </location>
</feature>
<dbReference type="SUPFAM" id="SSF52047">
    <property type="entry name" value="RNI-like"/>
    <property type="match status" value="1"/>
</dbReference>
<dbReference type="AlphaFoldDB" id="A0A0E0I4V0"/>
<dbReference type="eggNOG" id="ENOG502R1GH">
    <property type="taxonomic scope" value="Eukaryota"/>
</dbReference>
<dbReference type="Gene3D" id="3.80.10.10">
    <property type="entry name" value="Ribonuclease Inhibitor"/>
    <property type="match status" value="1"/>
</dbReference>
<dbReference type="InterPro" id="IPR032675">
    <property type="entry name" value="LRR_dom_sf"/>
</dbReference>
<dbReference type="HOGENOM" id="CLU_024168_3_0_1"/>
<dbReference type="InterPro" id="IPR055357">
    <property type="entry name" value="LRR_At1g61320_AtMIF1"/>
</dbReference>
<proteinExistence type="predicted"/>
<name>A0A0E0I4V0_ORYNI</name>
<sequence length="484" mass="55408">MEINNGHTFQAEEGDRLSNLPDDILLDILARLNISTVAKTSALSTRWRHLPWQLTKLDLDVAEFLHAPVFNSITTVHMDQAMSALTKAATSLLSVPQRDTSIRNLGLKLYMMDSYSSNIGSVLSQAIEAGIVKELDLAVLHEKRHIDCNDDDMLHQARAVKVFAGVFPRVIHCITRLSLYNVRLDGDIHHIIFDCCTQLDYLSLEHCDDGSRAVWKINAPNSKLRHLELAVCFFGRLDLVCLPKFEYIYWEIWFTPYAPLSFRSVPSLRELRLSCPAQSDFQGFKLSKVLQGVPNLHTLTIDFQGEKLWMQPEQKQICPAFNNLKKLSILCIHVEFDLLWTIILLEAAPSVELLCIDTWEHVCLVNKEDEDGRKLVYGETTHPSWEISEFTGTRNWQLKELQFTGFRPLKQQLVFLKAIMEQARNLQTVILKEEEPCEDCEALGTPLSCIKDHDFPKSKDEQDNVVEQLREKISSDSQIIFQCL</sequence>
<evidence type="ECO:0000259" key="1">
    <source>
        <dbReference type="PROSITE" id="PS50181"/>
    </source>
</evidence>
<accession>A0A0E0I4V0</accession>
<dbReference type="InterPro" id="IPR001810">
    <property type="entry name" value="F-box_dom"/>
</dbReference>
<organism evidence="2">
    <name type="scientific">Oryza nivara</name>
    <name type="common">Indian wild rice</name>
    <name type="synonym">Oryza sativa f. spontanea</name>
    <dbReference type="NCBI Taxonomy" id="4536"/>
    <lineage>
        <taxon>Eukaryota</taxon>
        <taxon>Viridiplantae</taxon>
        <taxon>Streptophyta</taxon>
        <taxon>Embryophyta</taxon>
        <taxon>Tracheophyta</taxon>
        <taxon>Spermatophyta</taxon>
        <taxon>Magnoliopsida</taxon>
        <taxon>Liliopsida</taxon>
        <taxon>Poales</taxon>
        <taxon>Poaceae</taxon>
        <taxon>BOP clade</taxon>
        <taxon>Oryzoideae</taxon>
        <taxon>Oryzeae</taxon>
        <taxon>Oryzinae</taxon>
        <taxon>Oryza</taxon>
    </lineage>
</organism>
<evidence type="ECO:0000313" key="2">
    <source>
        <dbReference type="EnsemblPlants" id="ONIVA07G24020.1"/>
    </source>
</evidence>
<dbReference type="OMA" id="FEYIYWE"/>